<feature type="region of interest" description="Disordered" evidence="1">
    <location>
        <begin position="1"/>
        <end position="28"/>
    </location>
</feature>
<feature type="region of interest" description="Disordered" evidence="1">
    <location>
        <begin position="402"/>
        <end position="423"/>
    </location>
</feature>
<accession>A0AAV0BHD5</accession>
<name>A0AAV0BHD5_PHAPC</name>
<evidence type="ECO:0000313" key="3">
    <source>
        <dbReference type="EMBL" id="CAH7685928.1"/>
    </source>
</evidence>
<dbReference type="EMBL" id="CALTRL010005759">
    <property type="protein sequence ID" value="CAH7685928.1"/>
    <property type="molecule type" value="Genomic_DNA"/>
</dbReference>
<feature type="region of interest" description="Disordered" evidence="1">
    <location>
        <begin position="451"/>
        <end position="527"/>
    </location>
</feature>
<feature type="compositionally biased region" description="Basic and acidic residues" evidence="1">
    <location>
        <begin position="1"/>
        <end position="20"/>
    </location>
</feature>
<protein>
    <submittedName>
        <fullName evidence="3">Expressed protein</fullName>
    </submittedName>
</protein>
<feature type="region of interest" description="Disordered" evidence="1">
    <location>
        <begin position="133"/>
        <end position="152"/>
    </location>
</feature>
<sequence>MAERFEIGDNQKQDETDEYHGSATPPVRRVHVENDCTTIINLSYKTLIQYSNIPQPTGGHTPHTLQDPLLQSLPTPVPGLKKRAEIQQSDDTARKNSPPPQNLRDKSVPSPSKPYPWKDIIAFTHATSYGNCPKPLTSPTSPSSPTGYIGPPSNGDPLEGFHNHGHGFHFDLSLFIGGMVAGVTIAIMALVSCCMIYMRRRRRRQEESNFGGGGHRLVDETLTFNSFQTGTSHQTTNTERRNMCEIGWRVEEEHDRLNISLPLPQVSLPSPSESYKNSPLSPHSCASESIEILKRLRSNSDPFRDQGFCNSSRGHFMGGSGFCAVESRTGSLSDTCSSIEAPSFVPGDDARFMAPVNQAFQASTTTLTEVSCAATIDSGSRITRVNDSTESIIPEGINSCMNDRIYPGNNAKPDPTRKSTNHLSSNIDSLINHKAFLLSMMINQRLLDQNSQFQQDSGESSPTNTKSTKSSTSGLSPLEPPKPIRISNDRVLKSIVKDRPNSPSSFSGSIDSRSSHESTYWINRKKR</sequence>
<gene>
    <name evidence="3" type="ORF">PPACK8108_LOCUS20530</name>
</gene>
<feature type="compositionally biased region" description="Low complexity" evidence="1">
    <location>
        <begin position="502"/>
        <end position="512"/>
    </location>
</feature>
<feature type="compositionally biased region" description="Basic and acidic residues" evidence="1">
    <location>
        <begin position="487"/>
        <end position="500"/>
    </location>
</feature>
<evidence type="ECO:0000313" key="4">
    <source>
        <dbReference type="Proteomes" id="UP001153365"/>
    </source>
</evidence>
<dbReference type="AlphaFoldDB" id="A0AAV0BHD5"/>
<organism evidence="3 4">
    <name type="scientific">Phakopsora pachyrhizi</name>
    <name type="common">Asian soybean rust disease fungus</name>
    <dbReference type="NCBI Taxonomy" id="170000"/>
    <lineage>
        <taxon>Eukaryota</taxon>
        <taxon>Fungi</taxon>
        <taxon>Dikarya</taxon>
        <taxon>Basidiomycota</taxon>
        <taxon>Pucciniomycotina</taxon>
        <taxon>Pucciniomycetes</taxon>
        <taxon>Pucciniales</taxon>
        <taxon>Phakopsoraceae</taxon>
        <taxon>Phakopsora</taxon>
    </lineage>
</organism>
<proteinExistence type="predicted"/>
<keyword evidence="2" id="KW-0812">Transmembrane</keyword>
<keyword evidence="4" id="KW-1185">Reference proteome</keyword>
<feature type="region of interest" description="Disordered" evidence="1">
    <location>
        <begin position="54"/>
        <end position="115"/>
    </location>
</feature>
<keyword evidence="2" id="KW-0472">Membrane</keyword>
<feature type="compositionally biased region" description="Low complexity" evidence="1">
    <location>
        <begin position="460"/>
        <end position="477"/>
    </location>
</feature>
<reference evidence="3" key="1">
    <citation type="submission" date="2022-06" db="EMBL/GenBank/DDBJ databases">
        <authorList>
            <consortium name="SYNGENTA / RWTH Aachen University"/>
        </authorList>
    </citation>
    <scope>NUCLEOTIDE SEQUENCE</scope>
</reference>
<evidence type="ECO:0000256" key="1">
    <source>
        <dbReference type="SAM" id="MobiDB-lite"/>
    </source>
</evidence>
<comment type="caution">
    <text evidence="3">The sequence shown here is derived from an EMBL/GenBank/DDBJ whole genome shotgun (WGS) entry which is preliminary data.</text>
</comment>
<dbReference type="Proteomes" id="UP001153365">
    <property type="component" value="Unassembled WGS sequence"/>
</dbReference>
<feature type="transmembrane region" description="Helical" evidence="2">
    <location>
        <begin position="172"/>
        <end position="198"/>
    </location>
</feature>
<evidence type="ECO:0000256" key="2">
    <source>
        <dbReference type="SAM" id="Phobius"/>
    </source>
</evidence>
<keyword evidence="2" id="KW-1133">Transmembrane helix</keyword>